<comment type="caution">
    <text evidence="6">The sequence shown here is derived from an EMBL/GenBank/DDBJ whole genome shotgun (WGS) entry which is preliminary data.</text>
</comment>
<dbReference type="EMBL" id="MFJY01000029">
    <property type="protein sequence ID" value="OGG27980.1"/>
    <property type="molecule type" value="Genomic_DNA"/>
</dbReference>
<name>A0A1F6ATI8_9BACT</name>
<dbReference type="Pfam" id="PF01934">
    <property type="entry name" value="HepT-like"/>
    <property type="match status" value="1"/>
</dbReference>
<dbReference type="InterPro" id="IPR008201">
    <property type="entry name" value="HepT-like"/>
</dbReference>
<dbReference type="PANTHER" id="PTHR34139:SF1">
    <property type="entry name" value="RNASE MJ1380-RELATED"/>
    <property type="match status" value="1"/>
</dbReference>
<dbReference type="AlphaFoldDB" id="A0A1F6ATI8"/>
<keyword evidence="1" id="KW-0597">Phosphoprotein</keyword>
<dbReference type="GO" id="GO:0000166">
    <property type="term" value="F:nucleotide binding"/>
    <property type="evidence" value="ECO:0007669"/>
    <property type="project" value="UniProtKB-KW"/>
</dbReference>
<gene>
    <name evidence="6" type="ORF">A3A64_00475</name>
</gene>
<dbReference type="Proteomes" id="UP000178305">
    <property type="component" value="Unassembled WGS sequence"/>
</dbReference>
<evidence type="ECO:0008006" key="8">
    <source>
        <dbReference type="Google" id="ProtNLM"/>
    </source>
</evidence>
<sequence>MMQKDLLLFINDMLEAIALVEQYVSGMSEVEFSRDTEKQDAVIHRLMIIGEAATHLPDDTRALSPETQWRAIIAFRNVAIHEYSGVSTGRVWEIVQQELPILKTQLTTLKDAVVGQKSG</sequence>
<reference evidence="6 7" key="1">
    <citation type="journal article" date="2016" name="Nat. Commun.">
        <title>Thousands of microbial genomes shed light on interconnected biogeochemical processes in an aquifer system.</title>
        <authorList>
            <person name="Anantharaman K."/>
            <person name="Brown C.T."/>
            <person name="Hug L.A."/>
            <person name="Sharon I."/>
            <person name="Castelle C.J."/>
            <person name="Probst A.J."/>
            <person name="Thomas B.C."/>
            <person name="Singh A."/>
            <person name="Wilkins M.J."/>
            <person name="Karaoz U."/>
            <person name="Brodie E.L."/>
            <person name="Williams K.H."/>
            <person name="Hubbard S.S."/>
            <person name="Banfield J.F."/>
        </authorList>
    </citation>
    <scope>NUCLEOTIDE SEQUENCE [LARGE SCALE GENOMIC DNA]</scope>
</reference>
<evidence type="ECO:0000256" key="1">
    <source>
        <dbReference type="ARBA" id="ARBA00022553"/>
    </source>
</evidence>
<keyword evidence="5" id="KW-0378">Hydrolase</keyword>
<keyword evidence="3" id="KW-0540">Nuclease</keyword>
<evidence type="ECO:0000256" key="5">
    <source>
        <dbReference type="ARBA" id="ARBA00022801"/>
    </source>
</evidence>
<evidence type="ECO:0000256" key="2">
    <source>
        <dbReference type="ARBA" id="ARBA00022649"/>
    </source>
</evidence>
<evidence type="ECO:0000256" key="4">
    <source>
        <dbReference type="ARBA" id="ARBA00022741"/>
    </source>
</evidence>
<dbReference type="GO" id="GO:0004540">
    <property type="term" value="F:RNA nuclease activity"/>
    <property type="evidence" value="ECO:0007669"/>
    <property type="project" value="InterPro"/>
</dbReference>
<dbReference type="GO" id="GO:0016787">
    <property type="term" value="F:hydrolase activity"/>
    <property type="evidence" value="ECO:0007669"/>
    <property type="project" value="UniProtKB-KW"/>
</dbReference>
<organism evidence="6 7">
    <name type="scientific">Candidatus Gottesmanbacteria bacterium RIFCSPLOWO2_01_FULL_48_11</name>
    <dbReference type="NCBI Taxonomy" id="1798395"/>
    <lineage>
        <taxon>Bacteria</taxon>
        <taxon>Candidatus Gottesmaniibacteriota</taxon>
    </lineage>
</organism>
<keyword evidence="4" id="KW-0547">Nucleotide-binding</keyword>
<proteinExistence type="predicted"/>
<evidence type="ECO:0000313" key="7">
    <source>
        <dbReference type="Proteomes" id="UP000178305"/>
    </source>
</evidence>
<dbReference type="InterPro" id="IPR051813">
    <property type="entry name" value="HepT_RNase_toxin"/>
</dbReference>
<evidence type="ECO:0000256" key="3">
    <source>
        <dbReference type="ARBA" id="ARBA00022722"/>
    </source>
</evidence>
<evidence type="ECO:0000313" key="6">
    <source>
        <dbReference type="EMBL" id="OGG27980.1"/>
    </source>
</evidence>
<protein>
    <recommendedName>
        <fullName evidence="8">DUF86 domain-containing protein</fullName>
    </recommendedName>
</protein>
<dbReference type="GO" id="GO:0110001">
    <property type="term" value="C:toxin-antitoxin complex"/>
    <property type="evidence" value="ECO:0007669"/>
    <property type="project" value="InterPro"/>
</dbReference>
<accession>A0A1F6ATI8</accession>
<dbReference type="PANTHER" id="PTHR34139">
    <property type="entry name" value="UPF0331 PROTEIN MJ0127"/>
    <property type="match status" value="1"/>
</dbReference>
<keyword evidence="2" id="KW-1277">Toxin-antitoxin system</keyword>